<keyword evidence="1" id="KW-0547">Nucleotide-binding</keyword>
<dbReference type="PANTHER" id="PTHR43788">
    <property type="entry name" value="DNA2/NAM7 HELICASE FAMILY MEMBER"/>
    <property type="match status" value="1"/>
</dbReference>
<gene>
    <name evidence="6" type="ordered locus">Cyan7425_5369</name>
</gene>
<dbReference type="GO" id="GO:0016787">
    <property type="term" value="F:hydrolase activity"/>
    <property type="evidence" value="ECO:0007669"/>
    <property type="project" value="UniProtKB-KW"/>
</dbReference>
<protein>
    <recommendedName>
        <fullName evidence="5">DNA2/NAM7 helicase-like C-terminal domain-containing protein</fullName>
    </recommendedName>
</protein>
<dbReference type="OrthoDB" id="9757917at2"/>
<dbReference type="Gene3D" id="3.40.50.300">
    <property type="entry name" value="P-loop containing nucleotide triphosphate hydrolases"/>
    <property type="match status" value="2"/>
</dbReference>
<feature type="domain" description="DNA2/NAM7 helicase-like C-terminal" evidence="5">
    <location>
        <begin position="296"/>
        <end position="409"/>
    </location>
</feature>
<evidence type="ECO:0000259" key="5">
    <source>
        <dbReference type="Pfam" id="PF13087"/>
    </source>
</evidence>
<dbReference type="GO" id="GO:0043139">
    <property type="term" value="F:5'-3' DNA helicase activity"/>
    <property type="evidence" value="ECO:0007669"/>
    <property type="project" value="TreeGrafter"/>
</dbReference>
<proteinExistence type="predicted"/>
<dbReference type="HOGENOM" id="CLU_639266_0_0_3"/>
<keyword evidence="4" id="KW-0067">ATP-binding</keyword>
<dbReference type="InterPro" id="IPR041679">
    <property type="entry name" value="DNA2/NAM7-like_C"/>
</dbReference>
<dbReference type="InterPro" id="IPR050534">
    <property type="entry name" value="Coronavir_polyprotein_1ab"/>
</dbReference>
<dbReference type="SUPFAM" id="SSF52540">
    <property type="entry name" value="P-loop containing nucleoside triphosphate hydrolases"/>
    <property type="match status" value="1"/>
</dbReference>
<dbReference type="AlphaFoldDB" id="B8HYY0"/>
<dbReference type="KEGG" id="cyn:Cyan7425_5369"/>
<evidence type="ECO:0000256" key="1">
    <source>
        <dbReference type="ARBA" id="ARBA00022741"/>
    </source>
</evidence>
<dbReference type="InterPro" id="IPR027417">
    <property type="entry name" value="P-loop_NTPase"/>
</dbReference>
<dbReference type="Pfam" id="PF13087">
    <property type="entry name" value="AAA_12"/>
    <property type="match status" value="1"/>
</dbReference>
<sequence length="454" mass="50040">MTNLTAYNQTAYNQIACQQADQVIHSVCGALLGSLSHQQADVLKAPAGAGKSYAVCTVVQQIMQMDARVAVVTPTNEQAFSLVANLADRLPGQNIGYLPASSVQLPAWAHRPNVRVLDANHANSVNILVGTLNKLGDAHCRGKLQRFDLLVMDEAYQADSIRYFAVADLADRHLLVGDPGQLDPFTTLPDPDRWRGWQEDPLQTAVGALLRYHPQTPVYQLPITRRLDPRAISLVQSFYPGHPFQAAVQTGIRSLQLQPALHSTIVDMALDHGCQHGWAYLELPAANVLPADPETIQLISTLADRLLQRQPTVFCEQVPHGRPLRATDIAIAVSHNDQKNHLRYQLQSLGLADVIVDTANKLQGRTFEVVIAWHPLAGLVEADNFHLEAGRLCVMLTRHRQACFVVGRSGDRHLLSGPPPAAPAYLNYDQEPLLDGWQLHQAIFNHLIPHQIIV</sequence>
<evidence type="ECO:0000313" key="6">
    <source>
        <dbReference type="EMBL" id="ACL47628.1"/>
    </source>
</evidence>
<name>B8HYY0_CYAP4</name>
<keyword evidence="3" id="KW-0347">Helicase</keyword>
<dbReference type="PANTHER" id="PTHR43788:SF8">
    <property type="entry name" value="DNA-BINDING PROTEIN SMUBP-2"/>
    <property type="match status" value="1"/>
</dbReference>
<evidence type="ECO:0000256" key="3">
    <source>
        <dbReference type="ARBA" id="ARBA00022806"/>
    </source>
</evidence>
<geneLocation type="plasmid" evidence="6">
    <name>pP742501</name>
</geneLocation>
<evidence type="ECO:0000256" key="2">
    <source>
        <dbReference type="ARBA" id="ARBA00022801"/>
    </source>
</evidence>
<keyword evidence="6" id="KW-0614">Plasmid</keyword>
<organism evidence="6">
    <name type="scientific">Cyanothece sp. (strain PCC 7425 / ATCC 29141)</name>
    <dbReference type="NCBI Taxonomy" id="395961"/>
    <lineage>
        <taxon>Bacteria</taxon>
        <taxon>Bacillati</taxon>
        <taxon>Cyanobacteriota</taxon>
        <taxon>Cyanophyceae</taxon>
        <taxon>Gomontiellales</taxon>
        <taxon>Cyanothecaceae</taxon>
        <taxon>Cyanothece</taxon>
    </lineage>
</organism>
<dbReference type="EMBL" id="CP001345">
    <property type="protein sequence ID" value="ACL47628.1"/>
    <property type="molecule type" value="Genomic_DNA"/>
</dbReference>
<accession>B8HYY0</accession>
<evidence type="ECO:0000256" key="4">
    <source>
        <dbReference type="ARBA" id="ARBA00022840"/>
    </source>
</evidence>
<dbReference type="GO" id="GO:0005524">
    <property type="term" value="F:ATP binding"/>
    <property type="evidence" value="ECO:0007669"/>
    <property type="project" value="UniProtKB-KW"/>
</dbReference>
<keyword evidence="2" id="KW-0378">Hydrolase</keyword>
<reference evidence="6" key="1">
    <citation type="submission" date="2009-01" db="EMBL/GenBank/DDBJ databases">
        <title>Complete sequence of plasmid1 Cyanothece sp. PCC 7425.</title>
        <authorList>
            <consortium name="US DOE Joint Genome Institute"/>
            <person name="Lucas S."/>
            <person name="Copeland A."/>
            <person name="Lapidus A."/>
            <person name="Glavina del Rio T."/>
            <person name="Dalin E."/>
            <person name="Tice H."/>
            <person name="Bruce D."/>
            <person name="Goodwin L."/>
            <person name="Pitluck S."/>
            <person name="Sims D."/>
            <person name="Meineke L."/>
            <person name="Brettin T."/>
            <person name="Detter J.C."/>
            <person name="Han C."/>
            <person name="Larimer F."/>
            <person name="Land M."/>
            <person name="Hauser L."/>
            <person name="Kyrpides N."/>
            <person name="Ovchinnikova G."/>
            <person name="Liberton M."/>
            <person name="Stoeckel J."/>
            <person name="Banerjee A."/>
            <person name="Singh A."/>
            <person name="Page L."/>
            <person name="Sato H."/>
            <person name="Zhao L."/>
            <person name="Sherman L."/>
            <person name="Pakrasi H."/>
            <person name="Richardson P."/>
        </authorList>
    </citation>
    <scope>NUCLEOTIDE SEQUENCE</scope>
    <source>
        <strain evidence="6">PCC 7425</strain>
        <plasmid evidence="6">pP742501</plasmid>
    </source>
</reference>
<dbReference type="Pfam" id="PF13604">
    <property type="entry name" value="AAA_30"/>
    <property type="match status" value="1"/>
</dbReference>